<dbReference type="Proteomes" id="UP001207468">
    <property type="component" value="Unassembled WGS sequence"/>
</dbReference>
<dbReference type="EMBL" id="JAGFNK010000039">
    <property type="protein sequence ID" value="KAI9510607.1"/>
    <property type="molecule type" value="Genomic_DNA"/>
</dbReference>
<evidence type="ECO:0000313" key="1">
    <source>
        <dbReference type="EMBL" id="KAI9510607.1"/>
    </source>
</evidence>
<proteinExistence type="predicted"/>
<organism evidence="1 2">
    <name type="scientific">Russula earlei</name>
    <dbReference type="NCBI Taxonomy" id="71964"/>
    <lineage>
        <taxon>Eukaryota</taxon>
        <taxon>Fungi</taxon>
        <taxon>Dikarya</taxon>
        <taxon>Basidiomycota</taxon>
        <taxon>Agaricomycotina</taxon>
        <taxon>Agaricomycetes</taxon>
        <taxon>Russulales</taxon>
        <taxon>Russulaceae</taxon>
        <taxon>Russula</taxon>
    </lineage>
</organism>
<reference evidence="1" key="1">
    <citation type="submission" date="2021-03" db="EMBL/GenBank/DDBJ databases">
        <title>Evolutionary priming and transition to the ectomycorrhizal habit in an iconic lineage of mushroom-forming fungi: is preadaptation a requirement?</title>
        <authorList>
            <consortium name="DOE Joint Genome Institute"/>
            <person name="Looney B.P."/>
            <person name="Miyauchi S."/>
            <person name="Morin E."/>
            <person name="Drula E."/>
            <person name="Courty P.E."/>
            <person name="Chicoki N."/>
            <person name="Fauchery L."/>
            <person name="Kohler A."/>
            <person name="Kuo A."/>
            <person name="LaButti K."/>
            <person name="Pangilinan J."/>
            <person name="Lipzen A."/>
            <person name="Riley R."/>
            <person name="Andreopoulos W."/>
            <person name="He G."/>
            <person name="Johnson J."/>
            <person name="Barry K.W."/>
            <person name="Grigoriev I.V."/>
            <person name="Nagy L."/>
            <person name="Hibbett D."/>
            <person name="Henrissat B."/>
            <person name="Matheny P.B."/>
            <person name="Labbe J."/>
            <person name="Martin A.F."/>
        </authorList>
    </citation>
    <scope>NUCLEOTIDE SEQUENCE</scope>
    <source>
        <strain evidence="1">BPL698</strain>
    </source>
</reference>
<name>A0ACC0UGH9_9AGAM</name>
<evidence type="ECO:0000313" key="2">
    <source>
        <dbReference type="Proteomes" id="UP001207468"/>
    </source>
</evidence>
<comment type="caution">
    <text evidence="1">The sequence shown here is derived from an EMBL/GenBank/DDBJ whole genome shotgun (WGS) entry which is preliminary data.</text>
</comment>
<sequence length="494" mass="53612">MSPIAPPGAGTGTGTESSDTDRERDGPARQRTFRFWRRRRLTLFGRSAALVVCELLANAACWTAAGILFGGRKGTQPILGLALLAWTIGLRHALDADHISAIDNATRGLISLGQLPVTCGLFFSLGHSTIVIVVNVAIAISSDVADKIHGVGQIGGVVGSSVSAFFLFVVGLANSIILHRVLRKRRQNKKRREQQLARGEQPDELHDVLEDDGQYNNTIMMRILGPLVRFVDRPWKMYPVGVLFGFGFDTASSIALLAASAIAKKGADPERIPPADIIILPLLFTAGMTLLDSIDSILMLYSYTGFPERRFRLFEPAEESVAPGQESSSPYREAAAKSAPPALGHRPEQGASGPSSSEEEGDRDKKQPPAEVRTEDARIGDVRKRAQRELTVKRNMMSGLSVLLTLMSVIVAFSISLITIMGLIGEKCGRCRAEAETDRGLAGGWWRFWGEANANSGYVGAGIVGTFVFVVGGWYGARWALDGKRRRRWCAPRA</sequence>
<gene>
    <name evidence="1" type="ORF">F5148DRAFT_556811</name>
</gene>
<protein>
    <submittedName>
        <fullName evidence="1">NicO-domain-containing protein</fullName>
    </submittedName>
</protein>
<keyword evidence="2" id="KW-1185">Reference proteome</keyword>
<accession>A0ACC0UGH9</accession>